<dbReference type="Pfam" id="PF14240">
    <property type="entry name" value="YHYH"/>
    <property type="match status" value="1"/>
</dbReference>
<evidence type="ECO:0000313" key="3">
    <source>
        <dbReference type="EMBL" id="CBY36152.1"/>
    </source>
</evidence>
<dbReference type="InterPro" id="IPR025924">
    <property type="entry name" value="YHYH_dom"/>
</dbReference>
<protein>
    <recommendedName>
        <fullName evidence="2">YHYH domain-containing protein</fullName>
    </recommendedName>
</protein>
<dbReference type="PANTHER" id="PTHR30289">
    <property type="entry name" value="UNCHARACTERIZED PROTEIN YBCL-RELATED"/>
    <property type="match status" value="1"/>
</dbReference>
<dbReference type="Proteomes" id="UP000011014">
    <property type="component" value="Unassembled WGS sequence"/>
</dbReference>
<evidence type="ECO:0000313" key="4">
    <source>
        <dbReference type="EMBL" id="CBY39313.1"/>
    </source>
</evidence>
<organism evidence="3">
    <name type="scientific">Oikopleura dioica</name>
    <name type="common">Tunicate</name>
    <dbReference type="NCBI Taxonomy" id="34765"/>
    <lineage>
        <taxon>Eukaryota</taxon>
        <taxon>Metazoa</taxon>
        <taxon>Chordata</taxon>
        <taxon>Tunicata</taxon>
        <taxon>Appendicularia</taxon>
        <taxon>Copelata</taxon>
        <taxon>Oikopleuridae</taxon>
        <taxon>Oikopleura</taxon>
    </lineage>
</organism>
<dbReference type="PANTHER" id="PTHR30289:SF8">
    <property type="entry name" value="YHYH DOMAIN-CONTAINING PROTEIN"/>
    <property type="match status" value="1"/>
</dbReference>
<dbReference type="EMBL" id="FN655494">
    <property type="protein sequence ID" value="CBY39313.1"/>
    <property type="molecule type" value="Genomic_DNA"/>
</dbReference>
<feature type="region of interest" description="Disordered" evidence="1">
    <location>
        <begin position="271"/>
        <end position="292"/>
    </location>
</feature>
<reference evidence="3" key="1">
    <citation type="journal article" date="2010" name="Science">
        <title>Plasticity of animal genome architecture unmasked by rapid evolution of a pelagic tunicate.</title>
        <authorList>
            <person name="Denoeud F."/>
            <person name="Henriet S."/>
            <person name="Mungpakdee S."/>
            <person name="Aury J.M."/>
            <person name="Da Silva C."/>
            <person name="Brinkmann H."/>
            <person name="Mikhaleva J."/>
            <person name="Olsen L.C."/>
            <person name="Jubin C."/>
            <person name="Canestro C."/>
            <person name="Bouquet J.M."/>
            <person name="Danks G."/>
            <person name="Poulain J."/>
            <person name="Campsteijn C."/>
            <person name="Adamski M."/>
            <person name="Cross I."/>
            <person name="Yadetie F."/>
            <person name="Muffato M."/>
            <person name="Louis A."/>
            <person name="Butcher S."/>
            <person name="Tsagkogeorga G."/>
            <person name="Konrad A."/>
            <person name="Singh S."/>
            <person name="Jensen M.F."/>
            <person name="Cong E.H."/>
            <person name="Eikeseth-Otteraa H."/>
            <person name="Noel B."/>
            <person name="Anthouard V."/>
            <person name="Porcel B.M."/>
            <person name="Kachouri-Lafond R."/>
            <person name="Nishino A."/>
            <person name="Ugolini M."/>
            <person name="Chourrout P."/>
            <person name="Nishida H."/>
            <person name="Aasland R."/>
            <person name="Huzurbazar S."/>
            <person name="Westhof E."/>
            <person name="Delsuc F."/>
            <person name="Lehrach H."/>
            <person name="Reinhardt R."/>
            <person name="Weissenbach J."/>
            <person name="Roy S.W."/>
            <person name="Artiguenave F."/>
            <person name="Postlethwait J.H."/>
            <person name="Manak J.R."/>
            <person name="Thompson E.M."/>
            <person name="Jaillon O."/>
            <person name="Du Pasquier L."/>
            <person name="Boudinot P."/>
            <person name="Liberles D.A."/>
            <person name="Volff J.N."/>
            <person name="Philippe H."/>
            <person name="Lenhard B."/>
            <person name="Roest Crollius H."/>
            <person name="Wincker P."/>
            <person name="Chourrout D."/>
        </authorList>
    </citation>
    <scope>NUCLEOTIDE SEQUENCE [LARGE SCALE GENOMIC DNA]</scope>
</reference>
<feature type="domain" description="YHYH" evidence="2">
    <location>
        <begin position="95"/>
        <end position="193"/>
    </location>
</feature>
<proteinExistence type="predicted"/>
<name>E4YKZ1_OIKDI</name>
<dbReference type="AlphaFoldDB" id="E4YKZ1"/>
<accession>E4YKZ1</accession>
<gene>
    <name evidence="4" type="ORF">GSOID_T00019872001</name>
    <name evidence="3" type="ORF">GSOID_T00028635001</name>
</gene>
<evidence type="ECO:0000256" key="1">
    <source>
        <dbReference type="SAM" id="MobiDB-lite"/>
    </source>
</evidence>
<evidence type="ECO:0000259" key="2">
    <source>
        <dbReference type="Pfam" id="PF14240"/>
    </source>
</evidence>
<sequence length="433" mass="46480">MRLFVFSIAASTAGEIALNNADIAKFRCKSTGSWQLPQSCGSTCSDGDKAFVACQVDLTVDPSDDSFLLFTSNGIPDHNACAAAPQSTVDVQNYSYKIPREPVYRTGNLEDFETTNMGEIGFAINGVPFYNPYDAACCDAGLYELHALDLCYAHPNGQGGKYHYHVWSPCIAECTGASEFVGIALDGFPIYGPGINPDTGMVWSQSDMDFCGGKEVDGKYAYYVTVDFPYVLQCYRGETSSTFRNGEQFQGSGNCAANNEGCSPGNMAIGGTGGPSGRPAGPPGRKRRDVKDPTESWFNELEYLSSLGNISSYSGEILSKVGSRRRRSVATLSAAIDDVIDAGDARFTKNIYLKHLSYQCNSCNGARDLNTDCTGILDNTCTGVKSVLTIEGDDSSETSQDTENQNSENENGGNGSDAITPIFLMLFVSVILT</sequence>
<dbReference type="EMBL" id="FN654729">
    <property type="protein sequence ID" value="CBY36152.1"/>
    <property type="molecule type" value="Genomic_DNA"/>
</dbReference>
<feature type="region of interest" description="Disordered" evidence="1">
    <location>
        <begin position="392"/>
        <end position="415"/>
    </location>
</feature>